<keyword evidence="1" id="KW-0812">Transmembrane</keyword>
<organism evidence="3 4">
    <name type="scientific">Hydra vulgaris</name>
    <name type="common">Hydra</name>
    <name type="synonym">Hydra attenuata</name>
    <dbReference type="NCBI Taxonomy" id="6087"/>
    <lineage>
        <taxon>Eukaryota</taxon>
        <taxon>Metazoa</taxon>
        <taxon>Cnidaria</taxon>
        <taxon>Hydrozoa</taxon>
        <taxon>Hydroidolina</taxon>
        <taxon>Anthoathecata</taxon>
        <taxon>Aplanulata</taxon>
        <taxon>Hydridae</taxon>
        <taxon>Hydra</taxon>
    </lineage>
</organism>
<dbReference type="InterPro" id="IPR014716">
    <property type="entry name" value="Fibrinogen_a/b/g_C_1"/>
</dbReference>
<proteinExistence type="predicted"/>
<dbReference type="PANTHER" id="PTHR19143">
    <property type="entry name" value="FIBRINOGEN/TENASCIN/ANGIOPOEITIN"/>
    <property type="match status" value="1"/>
</dbReference>
<dbReference type="GeneID" id="105845905"/>
<dbReference type="PANTHER" id="PTHR19143:SF327">
    <property type="entry name" value="FI21813P1-RELATED"/>
    <property type="match status" value="1"/>
</dbReference>
<accession>A0ABM4BSZ9</accession>
<dbReference type="Gene3D" id="3.90.215.10">
    <property type="entry name" value="Gamma Fibrinogen, chain A, domain 1"/>
    <property type="match status" value="1"/>
</dbReference>
<keyword evidence="1" id="KW-1133">Transmembrane helix</keyword>
<reference evidence="4" key="1">
    <citation type="submission" date="2025-08" db="UniProtKB">
        <authorList>
            <consortium name="RefSeq"/>
        </authorList>
    </citation>
    <scope>IDENTIFICATION</scope>
</reference>
<evidence type="ECO:0000313" key="3">
    <source>
        <dbReference type="Proteomes" id="UP001652625"/>
    </source>
</evidence>
<dbReference type="InterPro" id="IPR036056">
    <property type="entry name" value="Fibrinogen-like_C"/>
</dbReference>
<name>A0ABM4BSZ9_HYDVU</name>
<dbReference type="InterPro" id="IPR050373">
    <property type="entry name" value="Fibrinogen_C-term_domain"/>
</dbReference>
<keyword evidence="3" id="KW-1185">Reference proteome</keyword>
<feature type="transmembrane region" description="Helical" evidence="1">
    <location>
        <begin position="16"/>
        <end position="36"/>
    </location>
</feature>
<sequence length="831" mass="94997">MNELVQNIVQMNSKNYGFCCFLLIILLRNIMMQYSYPEQKSLTRYAVSVFKEKKVNNYTDIIEIHTDYNQCVAACYRKNFCKSIDAEILNNSLLRCRFFNIASPNVQFAEGFLFISRKPPNCTLSCSLTLNPCGECKCHPSCASRNRRPYICNCKKVAGIERTCQDHYNNGFNTTGIYQISPNGSVFETVCEMDKVEQQNPRVTNPICYSLKRKSQLLFNDSVSYCVVTCANRSGIDTMFFSPDTGCFCGHKLSPSLSHSQWDYCTIDSSSKNCMLSKGDSNQLIGYDKRFDIGYISWRSCISFCVDYQQKNPTQNGHVASFIVDVYGDCQCLYGFSGQSISYKLGCSFYETIPPSALPQIKVNQRVVTWGNLLATLTSLEKTYSLSFKLYLTSLLGIFDNIIHLTIGSNNEQYGDMCPAVWISLGKLTICSAVNLEKNHCITTYQLPLYVWSTIKISQIQQNGVYVYNIHINEFVVYSTVNTNPQSFSNVYVYSADPWHSELRDGLIKDLRIVNENEIETSDSVEQKLIYGNLNATLSLLEKTYTVSFKLKPRSYSQGWKSIIHLTIGGNWGQYGFRCPAVWFHGDGSGSLYISAAVNGNHDYIFITQPLPLNQWSSLRISQFQINGIYMYTVYLNELLVHSIVNKKPQSFSNVKVYTGDPWSDVQNGFIKDLKITGGRSGIWIPMMTRFSNWESSFWNRSYESYENGFGLINQQWIGLKKLYQITNTFFTDMRVDYFFEDSITFSTMYYNVNIGSSEDSYVLSYESYDPRDSLEPDRLNANGITFKSCSKWWTTSCNEYVSPTSSHYISYGSTENLLSIQLFLRTNKTK</sequence>
<evidence type="ECO:0000256" key="1">
    <source>
        <dbReference type="SAM" id="Phobius"/>
    </source>
</evidence>
<dbReference type="RefSeq" id="XP_065652277.1">
    <property type="nucleotide sequence ID" value="XM_065796205.1"/>
</dbReference>
<evidence type="ECO:0000259" key="2">
    <source>
        <dbReference type="Pfam" id="PF00147"/>
    </source>
</evidence>
<feature type="domain" description="Fibrinogen C-terminal" evidence="2">
    <location>
        <begin position="681"/>
        <end position="775"/>
    </location>
</feature>
<protein>
    <submittedName>
        <fullName evidence="4">Uncharacterized protein LOC105845905 isoform X5</fullName>
    </submittedName>
</protein>
<gene>
    <name evidence="4" type="primary">LOC105845905</name>
</gene>
<dbReference type="InterPro" id="IPR002181">
    <property type="entry name" value="Fibrinogen_a/b/g_C_dom"/>
</dbReference>
<keyword evidence="1" id="KW-0472">Membrane</keyword>
<dbReference type="SUPFAM" id="SSF56496">
    <property type="entry name" value="Fibrinogen C-terminal domain-like"/>
    <property type="match status" value="1"/>
</dbReference>
<evidence type="ECO:0000313" key="4">
    <source>
        <dbReference type="RefSeq" id="XP_065652277.1"/>
    </source>
</evidence>
<dbReference type="Proteomes" id="UP001652625">
    <property type="component" value="Chromosome 04"/>
</dbReference>
<dbReference type="Pfam" id="PF00147">
    <property type="entry name" value="Fibrinogen_C"/>
    <property type="match status" value="1"/>
</dbReference>